<gene>
    <name evidence="13" type="ORF">TBRA_LOCUS16474</name>
</gene>
<evidence type="ECO:0000256" key="4">
    <source>
        <dbReference type="ARBA" id="ARBA00012867"/>
    </source>
</evidence>
<dbReference type="Proteomes" id="UP000479190">
    <property type="component" value="Unassembled WGS sequence"/>
</dbReference>
<dbReference type="InterPro" id="IPR004572">
    <property type="entry name" value="Protoporphyrinogen_oxidase"/>
</dbReference>
<evidence type="ECO:0000313" key="14">
    <source>
        <dbReference type="Proteomes" id="UP000479190"/>
    </source>
</evidence>
<dbReference type="UniPathway" id="UPA00251">
    <property type="reaction ID" value="UER00324"/>
</dbReference>
<protein>
    <recommendedName>
        <fullName evidence="4 11">Protoporphyrinogen oxidase</fullName>
        <ecNumber evidence="4 11">1.3.3.4</ecNumber>
    </recommendedName>
</protein>
<dbReference type="PANTHER" id="PTHR42923:SF3">
    <property type="entry name" value="PROTOPORPHYRINOGEN OXIDASE"/>
    <property type="match status" value="1"/>
</dbReference>
<dbReference type="GO" id="GO:0004729">
    <property type="term" value="F:oxygen-dependent protoporphyrinogen oxidase activity"/>
    <property type="evidence" value="ECO:0007669"/>
    <property type="project" value="UniProtKB-UniRule"/>
</dbReference>
<sequence length="470" mass="51694">MTAILGGGISGMSAAYYCLENPRIGSVILLEASNRLGGWIKSTSSPTGVIFEEGPRTVRPSGPAGENTLKLVDSLNLNGKVIPINSSHPAANNRLIYANKKLHLLPNSITSLFKVNTPFERRLISVLWNEITASKVQKEDESIYSFVERRLGKDVADYLISPMICGICAGDAKKISVNFLLKPAFELEQKYGSIVKGMLLHKFKSPKSSQKTENANNESTLVHRAKKENWAVWGLQGGLQQLPIALENKLLSNNQVKINKNSVCEQITFKPGQVEMLINGKTEKYCKLISSLSAKYLAPLLEKQHPQLSRELLAIPSTTVAVVNLHYEGKVLPLEAFGFLVPPKENSPILGVIFDSCVFKNSNTVLTVMMGGAWFDKFFADNNTDEHFLSVAVNETKKILGIKDDPIEHNVSVLKDCIPQYVVGHVQRLKRIENYISAHKLPMALCGSSYHGVGINDVILSAKQAVSQIA</sequence>
<dbReference type="GO" id="GO:0005743">
    <property type="term" value="C:mitochondrial inner membrane"/>
    <property type="evidence" value="ECO:0007669"/>
    <property type="project" value="UniProtKB-SubCell"/>
</dbReference>
<evidence type="ECO:0000256" key="6">
    <source>
        <dbReference type="ARBA" id="ARBA00022827"/>
    </source>
</evidence>
<dbReference type="AlphaFoldDB" id="A0A6H5J5B8"/>
<dbReference type="OrthoDB" id="419752at2759"/>
<evidence type="ECO:0000256" key="8">
    <source>
        <dbReference type="ARBA" id="ARBA00023133"/>
    </source>
</evidence>
<dbReference type="Gene3D" id="3.50.50.60">
    <property type="entry name" value="FAD/NAD(P)-binding domain"/>
    <property type="match status" value="1"/>
</dbReference>
<dbReference type="SUPFAM" id="SSF51905">
    <property type="entry name" value="FAD/NAD(P)-binding domain"/>
    <property type="match status" value="1"/>
</dbReference>
<accession>A0A6H5J5B8</accession>
<evidence type="ECO:0000256" key="10">
    <source>
        <dbReference type="ARBA" id="ARBA00047554"/>
    </source>
</evidence>
<comment type="pathway">
    <text evidence="2 11">Porphyrin-containing compound metabolism; protoporphyrin-IX biosynthesis; protoporphyrin-IX from protoporphyrinogen-IX: step 1/1.</text>
</comment>
<evidence type="ECO:0000256" key="3">
    <source>
        <dbReference type="ARBA" id="ARBA00010551"/>
    </source>
</evidence>
<evidence type="ECO:0000259" key="12">
    <source>
        <dbReference type="Pfam" id="PF01593"/>
    </source>
</evidence>
<organism evidence="13 14">
    <name type="scientific">Trichogramma brassicae</name>
    <dbReference type="NCBI Taxonomy" id="86971"/>
    <lineage>
        <taxon>Eukaryota</taxon>
        <taxon>Metazoa</taxon>
        <taxon>Ecdysozoa</taxon>
        <taxon>Arthropoda</taxon>
        <taxon>Hexapoda</taxon>
        <taxon>Insecta</taxon>
        <taxon>Pterygota</taxon>
        <taxon>Neoptera</taxon>
        <taxon>Endopterygota</taxon>
        <taxon>Hymenoptera</taxon>
        <taxon>Apocrita</taxon>
        <taxon>Proctotrupomorpha</taxon>
        <taxon>Chalcidoidea</taxon>
        <taxon>Trichogrammatidae</taxon>
        <taxon>Trichogramma</taxon>
    </lineage>
</organism>
<evidence type="ECO:0000256" key="9">
    <source>
        <dbReference type="ARBA" id="ARBA00023244"/>
    </source>
</evidence>
<keyword evidence="6 11" id="KW-0274">FAD</keyword>
<feature type="domain" description="Amine oxidase" evidence="12">
    <location>
        <begin position="9"/>
        <end position="469"/>
    </location>
</feature>
<dbReference type="EC" id="1.3.3.4" evidence="4 11"/>
<evidence type="ECO:0000256" key="11">
    <source>
        <dbReference type="RuleBase" id="RU367069"/>
    </source>
</evidence>
<evidence type="ECO:0000256" key="5">
    <source>
        <dbReference type="ARBA" id="ARBA00022630"/>
    </source>
</evidence>
<keyword evidence="7 11" id="KW-0560">Oxidoreductase</keyword>
<evidence type="ECO:0000256" key="1">
    <source>
        <dbReference type="ARBA" id="ARBA00002600"/>
    </source>
</evidence>
<dbReference type="InterPro" id="IPR002937">
    <property type="entry name" value="Amino_oxidase"/>
</dbReference>
<dbReference type="Pfam" id="PF01593">
    <property type="entry name" value="Amino_oxidase"/>
    <property type="match status" value="1"/>
</dbReference>
<evidence type="ECO:0000256" key="7">
    <source>
        <dbReference type="ARBA" id="ARBA00023002"/>
    </source>
</evidence>
<dbReference type="PANTHER" id="PTHR42923">
    <property type="entry name" value="PROTOPORPHYRINOGEN OXIDASE"/>
    <property type="match status" value="1"/>
</dbReference>
<comment type="subcellular location">
    <subcellularLocation>
        <location evidence="11">Mitochondrion inner membrane</location>
    </subcellularLocation>
</comment>
<dbReference type="EMBL" id="CADCXV010001505">
    <property type="protein sequence ID" value="CAB0044905.1"/>
    <property type="molecule type" value="Genomic_DNA"/>
</dbReference>
<dbReference type="FunFam" id="3.50.50.60:FF:000193">
    <property type="entry name" value="Protoporphyrinogen oxidase"/>
    <property type="match status" value="1"/>
</dbReference>
<comment type="cofactor">
    <cofactor evidence="11">
        <name>FAD</name>
        <dbReference type="ChEBI" id="CHEBI:57692"/>
    </cofactor>
    <text evidence="11">Binds 1 FAD per subunit.</text>
</comment>
<keyword evidence="8 11" id="KW-0350">Heme biosynthesis</keyword>
<dbReference type="SUPFAM" id="SSF54373">
    <property type="entry name" value="FAD-linked reductases, C-terminal domain"/>
    <property type="match status" value="1"/>
</dbReference>
<comment type="function">
    <text evidence="1 11">Catalyzes the 6-electron oxidation of protoporphyrinogen-IX to form protoporphyrin-IX.</text>
</comment>
<evidence type="ECO:0000313" key="13">
    <source>
        <dbReference type="EMBL" id="CAB0044905.1"/>
    </source>
</evidence>
<keyword evidence="14" id="KW-1185">Reference proteome</keyword>
<keyword evidence="5 11" id="KW-0285">Flavoprotein</keyword>
<dbReference type="InterPro" id="IPR050464">
    <property type="entry name" value="Zeta_carotene_desat/Oxidored"/>
</dbReference>
<name>A0A6H5J5B8_9HYME</name>
<reference evidence="13 14" key="1">
    <citation type="submission" date="2020-02" db="EMBL/GenBank/DDBJ databases">
        <authorList>
            <person name="Ferguson B K."/>
        </authorList>
    </citation>
    <scope>NUCLEOTIDE SEQUENCE [LARGE SCALE GENOMIC DNA]</scope>
</reference>
<evidence type="ECO:0000256" key="2">
    <source>
        <dbReference type="ARBA" id="ARBA00005073"/>
    </source>
</evidence>
<dbReference type="InterPro" id="IPR036188">
    <property type="entry name" value="FAD/NAD-bd_sf"/>
</dbReference>
<dbReference type="NCBIfam" id="TIGR00562">
    <property type="entry name" value="proto_IX_ox"/>
    <property type="match status" value="1"/>
</dbReference>
<comment type="similarity">
    <text evidence="3 11">Belongs to the protoporphyrinogen/coproporphyrinogen oxidase family. Protoporphyrinogen oxidase subfamily.</text>
</comment>
<proteinExistence type="inferred from homology"/>
<dbReference type="GO" id="GO:0006782">
    <property type="term" value="P:protoporphyrinogen IX biosynthetic process"/>
    <property type="evidence" value="ECO:0007669"/>
    <property type="project" value="UniProtKB-UniRule"/>
</dbReference>
<comment type="catalytic activity">
    <reaction evidence="10 11">
        <text>protoporphyrinogen IX + 3 O2 = protoporphyrin IX + 3 H2O2</text>
        <dbReference type="Rhea" id="RHEA:25576"/>
        <dbReference type="ChEBI" id="CHEBI:15379"/>
        <dbReference type="ChEBI" id="CHEBI:16240"/>
        <dbReference type="ChEBI" id="CHEBI:57306"/>
        <dbReference type="ChEBI" id="CHEBI:57307"/>
        <dbReference type="EC" id="1.3.3.4"/>
    </reaction>
</comment>
<keyword evidence="9 11" id="KW-0627">Porphyrin biosynthesis</keyword>